<dbReference type="InterPro" id="IPR017945">
    <property type="entry name" value="DHBP_synth_RibB-like_a/b_dom"/>
</dbReference>
<proteinExistence type="inferred from homology"/>
<evidence type="ECO:0000256" key="1">
    <source>
        <dbReference type="ARBA" id="ARBA00004496"/>
    </source>
</evidence>
<comment type="catalytic activity">
    <reaction evidence="11">
        <text>L-threonine + hydrogencarbonate + ATP = L-threonylcarbamoyladenylate + diphosphate + H2O</text>
        <dbReference type="Rhea" id="RHEA:36407"/>
        <dbReference type="ChEBI" id="CHEBI:15377"/>
        <dbReference type="ChEBI" id="CHEBI:17544"/>
        <dbReference type="ChEBI" id="CHEBI:30616"/>
        <dbReference type="ChEBI" id="CHEBI:33019"/>
        <dbReference type="ChEBI" id="CHEBI:57926"/>
        <dbReference type="ChEBI" id="CHEBI:73682"/>
        <dbReference type="EC" id="2.7.7.87"/>
    </reaction>
</comment>
<sequence>MPVEMLKPDQAGLARAVQLLRQGQVIGFPTDTVYGLAALAADDRAVRRVYAVKGRSLSQPLVLMPPPGTNLVRWAHVDRSAAAYLERWWPGPLTVILPAAAGLKPPLVSAPPCTVGVRIPNDAAALALLGAVGEPLATTSANRSGLPPALIPLDAARLGGLAAVLDGGRVPGGQPSTLLDLTTEPARILREGPISAAELGLC</sequence>
<evidence type="ECO:0000256" key="4">
    <source>
        <dbReference type="ARBA" id="ARBA00022490"/>
    </source>
</evidence>
<evidence type="ECO:0000256" key="6">
    <source>
        <dbReference type="ARBA" id="ARBA00022694"/>
    </source>
</evidence>
<organism evidence="13 14">
    <name type="scientific">Candidatus Dormiibacter inghamiae</name>
    <dbReference type="NCBI Taxonomy" id="3127013"/>
    <lineage>
        <taxon>Bacteria</taxon>
        <taxon>Bacillati</taxon>
        <taxon>Candidatus Dormiibacterota</taxon>
        <taxon>Candidatus Dormibacteria</taxon>
        <taxon>Candidatus Dormibacterales</taxon>
        <taxon>Candidatus Dormibacteraceae</taxon>
        <taxon>Candidatus Dormiibacter</taxon>
    </lineage>
</organism>
<keyword evidence="6" id="KW-0819">tRNA processing</keyword>
<dbReference type="GO" id="GO:0005524">
    <property type="term" value="F:ATP binding"/>
    <property type="evidence" value="ECO:0007669"/>
    <property type="project" value="UniProtKB-KW"/>
</dbReference>
<dbReference type="GO" id="GO:0008033">
    <property type="term" value="P:tRNA processing"/>
    <property type="evidence" value="ECO:0007669"/>
    <property type="project" value="UniProtKB-KW"/>
</dbReference>
<dbReference type="GO" id="GO:0061710">
    <property type="term" value="F:L-threonylcarbamoyladenylate synthase"/>
    <property type="evidence" value="ECO:0007669"/>
    <property type="project" value="UniProtKB-EC"/>
</dbReference>
<evidence type="ECO:0000256" key="3">
    <source>
        <dbReference type="ARBA" id="ARBA00012584"/>
    </source>
</evidence>
<dbReference type="AlphaFoldDB" id="A0A934KJJ1"/>
<keyword evidence="5" id="KW-0808">Transferase</keyword>
<name>A0A934KJJ1_9BACT</name>
<dbReference type="InterPro" id="IPR050156">
    <property type="entry name" value="TC-AMP_synthase_SUA5"/>
</dbReference>
<comment type="similarity">
    <text evidence="2">Belongs to the SUA5 family.</text>
</comment>
<comment type="subcellular location">
    <subcellularLocation>
        <location evidence="1">Cytoplasm</location>
    </subcellularLocation>
</comment>
<dbReference type="Proteomes" id="UP000620075">
    <property type="component" value="Unassembled WGS sequence"/>
</dbReference>
<evidence type="ECO:0000256" key="11">
    <source>
        <dbReference type="ARBA" id="ARBA00048366"/>
    </source>
</evidence>
<keyword evidence="8" id="KW-0547">Nucleotide-binding</keyword>
<evidence type="ECO:0000313" key="14">
    <source>
        <dbReference type="Proteomes" id="UP000620075"/>
    </source>
</evidence>
<dbReference type="EC" id="2.7.7.87" evidence="3"/>
<reference evidence="13 14" key="1">
    <citation type="submission" date="2020-10" db="EMBL/GenBank/DDBJ databases">
        <title>Ca. Dormibacterota MAGs.</title>
        <authorList>
            <person name="Montgomery K."/>
        </authorList>
    </citation>
    <scope>NUCLEOTIDE SEQUENCE [LARGE SCALE GENOMIC DNA]</scope>
    <source>
        <strain evidence="13">SC8811_S16_3</strain>
    </source>
</reference>
<dbReference type="PANTHER" id="PTHR17490">
    <property type="entry name" value="SUA5"/>
    <property type="match status" value="1"/>
</dbReference>
<comment type="caution">
    <text evidence="13">The sequence shown here is derived from an EMBL/GenBank/DDBJ whole genome shotgun (WGS) entry which is preliminary data.</text>
</comment>
<keyword evidence="4" id="KW-0963">Cytoplasm</keyword>
<evidence type="ECO:0000259" key="12">
    <source>
        <dbReference type="PROSITE" id="PS51163"/>
    </source>
</evidence>
<dbReference type="GO" id="GO:0006450">
    <property type="term" value="P:regulation of translational fidelity"/>
    <property type="evidence" value="ECO:0007669"/>
    <property type="project" value="TreeGrafter"/>
</dbReference>
<dbReference type="PROSITE" id="PS51163">
    <property type="entry name" value="YRDC"/>
    <property type="match status" value="1"/>
</dbReference>
<evidence type="ECO:0000256" key="7">
    <source>
        <dbReference type="ARBA" id="ARBA00022695"/>
    </source>
</evidence>
<evidence type="ECO:0000313" key="13">
    <source>
        <dbReference type="EMBL" id="MBJ7603923.1"/>
    </source>
</evidence>
<evidence type="ECO:0000256" key="8">
    <source>
        <dbReference type="ARBA" id="ARBA00022741"/>
    </source>
</evidence>
<evidence type="ECO:0000256" key="2">
    <source>
        <dbReference type="ARBA" id="ARBA00007663"/>
    </source>
</evidence>
<gene>
    <name evidence="13" type="ORF">JF888_12130</name>
</gene>
<dbReference type="InterPro" id="IPR006070">
    <property type="entry name" value="Sua5-like_dom"/>
</dbReference>
<dbReference type="GO" id="GO:0003725">
    <property type="term" value="F:double-stranded RNA binding"/>
    <property type="evidence" value="ECO:0007669"/>
    <property type="project" value="InterPro"/>
</dbReference>
<dbReference type="Pfam" id="PF01300">
    <property type="entry name" value="Sua5_yciO_yrdC"/>
    <property type="match status" value="1"/>
</dbReference>
<dbReference type="SUPFAM" id="SSF55821">
    <property type="entry name" value="YrdC/RibB"/>
    <property type="match status" value="1"/>
</dbReference>
<keyword evidence="7" id="KW-0548">Nucleotidyltransferase</keyword>
<keyword evidence="9" id="KW-0067">ATP-binding</keyword>
<accession>A0A934KJJ1</accession>
<dbReference type="EMBL" id="JAEKNQ010000045">
    <property type="protein sequence ID" value="MBJ7603923.1"/>
    <property type="molecule type" value="Genomic_DNA"/>
</dbReference>
<dbReference type="PANTHER" id="PTHR17490:SF16">
    <property type="entry name" value="THREONYLCARBAMOYL-AMP SYNTHASE"/>
    <property type="match status" value="1"/>
</dbReference>
<feature type="domain" description="YrdC-like" evidence="12">
    <location>
        <begin position="10"/>
        <end position="194"/>
    </location>
</feature>
<evidence type="ECO:0000256" key="5">
    <source>
        <dbReference type="ARBA" id="ARBA00022679"/>
    </source>
</evidence>
<evidence type="ECO:0000256" key="10">
    <source>
        <dbReference type="ARBA" id="ARBA00029774"/>
    </source>
</evidence>
<dbReference type="GO" id="GO:0005737">
    <property type="term" value="C:cytoplasm"/>
    <property type="evidence" value="ECO:0007669"/>
    <property type="project" value="UniProtKB-SubCell"/>
</dbReference>
<dbReference type="NCBIfam" id="TIGR00057">
    <property type="entry name" value="L-threonylcarbamoyladenylate synthase"/>
    <property type="match status" value="1"/>
</dbReference>
<dbReference type="Gene3D" id="3.90.870.10">
    <property type="entry name" value="DHBP synthase"/>
    <property type="match status" value="1"/>
</dbReference>
<dbReference type="GO" id="GO:0000049">
    <property type="term" value="F:tRNA binding"/>
    <property type="evidence" value="ECO:0007669"/>
    <property type="project" value="TreeGrafter"/>
</dbReference>
<protein>
    <recommendedName>
        <fullName evidence="10">L-threonylcarbamoyladenylate synthase</fullName>
        <ecNumber evidence="3">2.7.7.87</ecNumber>
    </recommendedName>
    <alternativeName>
        <fullName evidence="10">L-threonylcarbamoyladenylate synthase</fullName>
    </alternativeName>
</protein>
<evidence type="ECO:0000256" key="9">
    <source>
        <dbReference type="ARBA" id="ARBA00022840"/>
    </source>
</evidence>